<dbReference type="InterPro" id="IPR012610">
    <property type="entry name" value="SASP_SspH"/>
</dbReference>
<gene>
    <name evidence="4" type="ORF">J2TS6_30990</name>
</gene>
<dbReference type="GO" id="GO:0030436">
    <property type="term" value="P:asexual sporulation"/>
    <property type="evidence" value="ECO:0007669"/>
    <property type="project" value="InterPro"/>
</dbReference>
<dbReference type="AlphaFoldDB" id="A0A919XIE3"/>
<name>A0A919XIE3_9BACL</name>
<keyword evidence="5" id="KW-1185">Reference proteome</keyword>
<reference evidence="4" key="1">
    <citation type="submission" date="2021-03" db="EMBL/GenBank/DDBJ databases">
        <title>Antimicrobial resistance genes in bacteria isolated from Japanese honey, and their potential for conferring macrolide and lincosamide resistance in the American foulbrood pathogen Paenibacillus larvae.</title>
        <authorList>
            <person name="Okamoto M."/>
            <person name="Kumagai M."/>
            <person name="Kanamori H."/>
            <person name="Takamatsu D."/>
        </authorList>
    </citation>
    <scope>NUCLEOTIDE SEQUENCE</scope>
    <source>
        <strain evidence="4">J2TS6</strain>
    </source>
</reference>
<proteinExistence type="inferred from homology"/>
<comment type="similarity">
    <text evidence="2">Belongs to the SspH family.</text>
</comment>
<dbReference type="RefSeq" id="WP_160044294.1">
    <property type="nucleotide sequence ID" value="NZ_BORQ01000003.1"/>
</dbReference>
<dbReference type="GO" id="GO:0030435">
    <property type="term" value="P:sporulation resulting in formation of a cellular spore"/>
    <property type="evidence" value="ECO:0007669"/>
    <property type="project" value="UniProtKB-KW"/>
</dbReference>
<dbReference type="GO" id="GO:0042601">
    <property type="term" value="C:endospore-forming forespore"/>
    <property type="evidence" value="ECO:0007669"/>
    <property type="project" value="InterPro"/>
</dbReference>
<evidence type="ECO:0000256" key="2">
    <source>
        <dbReference type="ARBA" id="ARBA00006573"/>
    </source>
</evidence>
<dbReference type="NCBIfam" id="TIGR02861">
    <property type="entry name" value="SASP_H"/>
    <property type="match status" value="1"/>
</dbReference>
<dbReference type="Pfam" id="PF08141">
    <property type="entry name" value="SspH"/>
    <property type="match status" value="1"/>
</dbReference>
<protein>
    <recommendedName>
        <fullName evidence="6">H-type small acid-soluble spore protein</fullName>
    </recommendedName>
</protein>
<sequence length="60" mass="6877">MDVKRAMEIYTDKEHTFEVKLEGQPVWIENVDEVNGMATVQVGARPTNTQTVKVERLQES</sequence>
<comment type="subcellular location">
    <subcellularLocation>
        <location evidence="1">Spore core</location>
    </subcellularLocation>
</comment>
<evidence type="ECO:0000313" key="4">
    <source>
        <dbReference type="EMBL" id="GIO31958.1"/>
    </source>
</evidence>
<evidence type="ECO:0008006" key="6">
    <source>
        <dbReference type="Google" id="ProtNLM"/>
    </source>
</evidence>
<evidence type="ECO:0000256" key="1">
    <source>
        <dbReference type="ARBA" id="ARBA00004288"/>
    </source>
</evidence>
<keyword evidence="3" id="KW-0749">Sporulation</keyword>
<evidence type="ECO:0000313" key="5">
    <source>
        <dbReference type="Proteomes" id="UP000679779"/>
    </source>
</evidence>
<organism evidence="4 5">
    <name type="scientific">Paenibacillus albilobatus</name>
    <dbReference type="NCBI Taxonomy" id="2716884"/>
    <lineage>
        <taxon>Bacteria</taxon>
        <taxon>Bacillati</taxon>
        <taxon>Bacillota</taxon>
        <taxon>Bacilli</taxon>
        <taxon>Bacillales</taxon>
        <taxon>Paenibacillaceae</taxon>
        <taxon>Paenibacillus</taxon>
    </lineage>
</organism>
<accession>A0A919XIE3</accession>
<comment type="caution">
    <text evidence="4">The sequence shown here is derived from an EMBL/GenBank/DDBJ whole genome shotgun (WGS) entry which is preliminary data.</text>
</comment>
<dbReference type="EMBL" id="BORQ01000003">
    <property type="protein sequence ID" value="GIO31958.1"/>
    <property type="molecule type" value="Genomic_DNA"/>
</dbReference>
<evidence type="ECO:0000256" key="3">
    <source>
        <dbReference type="ARBA" id="ARBA00022969"/>
    </source>
</evidence>
<dbReference type="Proteomes" id="UP000679779">
    <property type="component" value="Unassembled WGS sequence"/>
</dbReference>